<sequence length="623" mass="70849">MLVEPRTGVPEAARDLSRETKHFTLQELDLQSEKVRTAHRFARDAHINQYRFSGEPYTNHLEATADIVLDWLKPQEIDDLVEDMSCAALLHDSVEDAGVSIEDIKEKFGERVALYVEGVTLLRSDKTKEEQDKEDLKFIAQKGYLTPEVFILRLADRLHNMRTLENVPEGKRQKKADETLRVYVKLAESMGMWVVKRELEDLSFPYVYPEVYETIKKEIDEDTRTSVAFTHGMEGFLRWVISSDCVSCNVEARKNGYWALYRKREREAAAGKGPSDNFSNINDVMSFRATTPSRDPIELYSLMGRVVTFPQFRGLVDQDRYHDYVSQPQDNGYSAIQATLNLPNTGAVEIAFASEDMEEFNNDGIVSLLRQRKNLRQYRRNIIFDEKGEAWFLPLNATYVDYVYMTGIGAQASSVTIDGVETALRQKTQNAVNVRVNRYEDLTRATDPELSEHCLGSTKRKIESDINLHARDLLVEKGKSTLEGVLSPRGLLDLSDSPYATRAVIFPMGLPGLNELYFRVGGNYDLLQEVARRLNEAGVTKEGLGLTTIRVSGENKPGILSDLTTMISDRGGDIYQIRLPNPIARPRDTFVIRIVMTGIDLKEKEELKVLLQHDLRFTEVLVV</sequence>
<evidence type="ECO:0000313" key="3">
    <source>
        <dbReference type="Proteomes" id="UP000179018"/>
    </source>
</evidence>
<dbReference type="PANTHER" id="PTHR21262:SF31">
    <property type="entry name" value="GTP PYROPHOSPHOKINASE"/>
    <property type="match status" value="1"/>
</dbReference>
<dbReference type="GO" id="GO:0005886">
    <property type="term" value="C:plasma membrane"/>
    <property type="evidence" value="ECO:0007669"/>
    <property type="project" value="TreeGrafter"/>
</dbReference>
<dbReference type="SUPFAM" id="SSF81301">
    <property type="entry name" value="Nucleotidyltransferase"/>
    <property type="match status" value="1"/>
</dbReference>
<feature type="domain" description="ACT" evidence="1">
    <location>
        <begin position="548"/>
        <end position="623"/>
    </location>
</feature>
<evidence type="ECO:0000259" key="1">
    <source>
        <dbReference type="PROSITE" id="PS51671"/>
    </source>
</evidence>
<dbReference type="SMART" id="SM00471">
    <property type="entry name" value="HDc"/>
    <property type="match status" value="1"/>
</dbReference>
<name>A0A1F8B706_9BACT</name>
<dbReference type="InterPro" id="IPR002912">
    <property type="entry name" value="ACT_dom"/>
</dbReference>
<proteinExistence type="predicted"/>
<dbReference type="Gene3D" id="3.30.70.260">
    <property type="match status" value="1"/>
</dbReference>
<dbReference type="Pfam" id="PF13328">
    <property type="entry name" value="HD_4"/>
    <property type="match status" value="1"/>
</dbReference>
<dbReference type="SUPFAM" id="SSF109604">
    <property type="entry name" value="HD-domain/PDEase-like"/>
    <property type="match status" value="1"/>
</dbReference>
<dbReference type="Pfam" id="PF04607">
    <property type="entry name" value="RelA_SpoT"/>
    <property type="match status" value="1"/>
</dbReference>
<dbReference type="PANTHER" id="PTHR21262">
    <property type="entry name" value="GUANOSINE-3',5'-BIS DIPHOSPHATE 3'-PYROPHOSPHOHYDROLASE"/>
    <property type="match status" value="1"/>
</dbReference>
<dbReference type="AlphaFoldDB" id="A0A1F8B706"/>
<dbReference type="InterPro" id="IPR003607">
    <property type="entry name" value="HD/PDEase_dom"/>
</dbReference>
<dbReference type="Gene3D" id="3.30.460.10">
    <property type="entry name" value="Beta Polymerase, domain 2"/>
    <property type="match status" value="1"/>
</dbReference>
<protein>
    <recommendedName>
        <fullName evidence="1">ACT domain-containing protein</fullName>
    </recommendedName>
</protein>
<dbReference type="CDD" id="cd00077">
    <property type="entry name" value="HDc"/>
    <property type="match status" value="1"/>
</dbReference>
<organism evidence="2 3">
    <name type="scientific">Candidatus Woesebacteria bacterium RIFCSPLOWO2_01_FULL_39_10</name>
    <dbReference type="NCBI Taxonomy" id="1802516"/>
    <lineage>
        <taxon>Bacteria</taxon>
        <taxon>Candidatus Woeseibacteriota</taxon>
    </lineage>
</organism>
<accession>A0A1F8B706</accession>
<dbReference type="InterPro" id="IPR045865">
    <property type="entry name" value="ACT-like_dom_sf"/>
</dbReference>
<comment type="caution">
    <text evidence="2">The sequence shown here is derived from an EMBL/GenBank/DDBJ whole genome shotgun (WGS) entry which is preliminary data.</text>
</comment>
<dbReference type="Gene3D" id="1.10.3210.10">
    <property type="entry name" value="Hypothetical protein af1432"/>
    <property type="match status" value="1"/>
</dbReference>
<evidence type="ECO:0000313" key="2">
    <source>
        <dbReference type="EMBL" id="OGM59720.1"/>
    </source>
</evidence>
<gene>
    <name evidence="2" type="ORF">A3A75_02065</name>
</gene>
<dbReference type="EMBL" id="MGHC01000017">
    <property type="protein sequence ID" value="OGM59720.1"/>
    <property type="molecule type" value="Genomic_DNA"/>
</dbReference>
<dbReference type="Proteomes" id="UP000179018">
    <property type="component" value="Unassembled WGS sequence"/>
</dbReference>
<dbReference type="STRING" id="1802516.A3A75_02065"/>
<dbReference type="SUPFAM" id="SSF55021">
    <property type="entry name" value="ACT-like"/>
    <property type="match status" value="1"/>
</dbReference>
<dbReference type="InterPro" id="IPR043519">
    <property type="entry name" value="NT_sf"/>
</dbReference>
<dbReference type="PROSITE" id="PS51671">
    <property type="entry name" value="ACT"/>
    <property type="match status" value="1"/>
</dbReference>
<reference evidence="2 3" key="1">
    <citation type="journal article" date="2016" name="Nat. Commun.">
        <title>Thousands of microbial genomes shed light on interconnected biogeochemical processes in an aquifer system.</title>
        <authorList>
            <person name="Anantharaman K."/>
            <person name="Brown C.T."/>
            <person name="Hug L.A."/>
            <person name="Sharon I."/>
            <person name="Castelle C.J."/>
            <person name="Probst A.J."/>
            <person name="Thomas B.C."/>
            <person name="Singh A."/>
            <person name="Wilkins M.J."/>
            <person name="Karaoz U."/>
            <person name="Brodie E.L."/>
            <person name="Williams K.H."/>
            <person name="Hubbard S.S."/>
            <person name="Banfield J.F."/>
        </authorList>
    </citation>
    <scope>NUCLEOTIDE SEQUENCE [LARGE SCALE GENOMIC DNA]</scope>
</reference>
<dbReference type="GO" id="GO:0015969">
    <property type="term" value="P:guanosine tetraphosphate metabolic process"/>
    <property type="evidence" value="ECO:0007669"/>
    <property type="project" value="InterPro"/>
</dbReference>
<dbReference type="InterPro" id="IPR007685">
    <property type="entry name" value="RelA_SpoT"/>
</dbReference>